<evidence type="ECO:0000313" key="2">
    <source>
        <dbReference type="Proteomes" id="UP000264006"/>
    </source>
</evidence>
<dbReference type="KEGG" id="euz:DVS28_b0288"/>
<name>A0A346Y6G1_9ACTN</name>
<keyword evidence="2" id="KW-1185">Reference proteome</keyword>
<gene>
    <name evidence="1" type="ORF">DVS28_b0288</name>
</gene>
<reference evidence="1 2" key="1">
    <citation type="submission" date="2018-09" db="EMBL/GenBank/DDBJ databases">
        <title>Complete genome sequence of Euzebya sp. DY32-46 isolated from seawater of Pacific Ocean.</title>
        <authorList>
            <person name="Xu L."/>
            <person name="Wu Y.-H."/>
            <person name="Xu X.-W."/>
        </authorList>
    </citation>
    <scope>NUCLEOTIDE SEQUENCE [LARGE SCALE GENOMIC DNA]</scope>
    <source>
        <strain evidence="1 2">DY32-46</strain>
        <plasmid evidence="2">pedy32-46i</plasmid>
    </source>
</reference>
<dbReference type="AlphaFoldDB" id="A0A346Y6G1"/>
<evidence type="ECO:0000313" key="1">
    <source>
        <dbReference type="EMBL" id="AXV10058.1"/>
    </source>
</evidence>
<geneLocation type="plasmid" evidence="2">
    <name>pedy32-46i</name>
</geneLocation>
<sequence length="55" mass="5705">MPSTLTVGLPASRKAAFAECIRRDALRANPVGASIIRSHDRRYGPVGAPTTGVAA</sequence>
<proteinExistence type="predicted"/>
<dbReference type="EMBL" id="CP031166">
    <property type="protein sequence ID" value="AXV10058.1"/>
    <property type="molecule type" value="Genomic_DNA"/>
</dbReference>
<protein>
    <submittedName>
        <fullName evidence="1">Uncharacterized protein</fullName>
    </submittedName>
</protein>
<accession>A0A346Y6G1</accession>
<keyword evidence="1" id="KW-0614">Plasmid</keyword>
<organism evidence="1 2">
    <name type="scientific">Euzebya pacifica</name>
    <dbReference type="NCBI Taxonomy" id="1608957"/>
    <lineage>
        <taxon>Bacteria</taxon>
        <taxon>Bacillati</taxon>
        <taxon>Actinomycetota</taxon>
        <taxon>Nitriliruptoria</taxon>
        <taxon>Euzebyales</taxon>
    </lineage>
</organism>
<dbReference type="Proteomes" id="UP000264006">
    <property type="component" value="Plasmid pEDY32-46I"/>
</dbReference>